<gene>
    <name evidence="2" type="ORF">G0Q06_04580</name>
</gene>
<keyword evidence="3" id="KW-1185">Reference proteome</keyword>
<evidence type="ECO:0000313" key="3">
    <source>
        <dbReference type="Proteomes" id="UP000478417"/>
    </source>
</evidence>
<dbReference type="RefSeq" id="WP_163962900.1">
    <property type="nucleotide sequence ID" value="NZ_JAAGNX010000001.1"/>
</dbReference>
<evidence type="ECO:0000313" key="2">
    <source>
        <dbReference type="EMBL" id="NDV61718.1"/>
    </source>
</evidence>
<feature type="signal peptide" evidence="1">
    <location>
        <begin position="1"/>
        <end position="25"/>
    </location>
</feature>
<evidence type="ECO:0000256" key="1">
    <source>
        <dbReference type="SAM" id="SignalP"/>
    </source>
</evidence>
<dbReference type="AlphaFoldDB" id="A0A6B2LYN0"/>
<organism evidence="2 3">
    <name type="scientific">Oceanipulchritudo coccoides</name>
    <dbReference type="NCBI Taxonomy" id="2706888"/>
    <lineage>
        <taxon>Bacteria</taxon>
        <taxon>Pseudomonadati</taxon>
        <taxon>Verrucomicrobiota</taxon>
        <taxon>Opitutia</taxon>
        <taxon>Puniceicoccales</taxon>
        <taxon>Oceanipulchritudinaceae</taxon>
        <taxon>Oceanipulchritudo</taxon>
    </lineage>
</organism>
<keyword evidence="1" id="KW-0732">Signal</keyword>
<dbReference type="Proteomes" id="UP000478417">
    <property type="component" value="Unassembled WGS sequence"/>
</dbReference>
<protein>
    <submittedName>
        <fullName evidence="2">Uncharacterized protein</fullName>
    </submittedName>
</protein>
<sequence>MKKRAKTFKSYAALAAFIAPLAVSATILDINTFVVMGAREATLSGATTSGASLLYLDNSVSGRNDTGMAAVINSGNRPPFTQLGDKMTYSFNLSGITAQNNQFTPVFRVGFDFGDTATLRYATSTGTGPRLEFGSNTNGNPFSSGTVHITYEDWVSRSPEDYISLRFDDGNNIDATVTLELVAFNGSNYDYQMSVTYQDATFPSITNTKTYTFTNVNGNQVLSLFHLTNSSGMIAGDAYTISNASLDFTAAGTTLPTPEIQIAIVGSDVQVSVDASASSVNYQLLKSTSDLTSGSFGAVGSPQAGNDGTLVLTDTGGLPGTGNKAFYKVESSN</sequence>
<dbReference type="EMBL" id="JAAGNX010000001">
    <property type="protein sequence ID" value="NDV61718.1"/>
    <property type="molecule type" value="Genomic_DNA"/>
</dbReference>
<name>A0A6B2LYN0_9BACT</name>
<reference evidence="2 3" key="1">
    <citation type="submission" date="2020-02" db="EMBL/GenBank/DDBJ databases">
        <title>Albibacoteraceae fam. nov., the first described family within the subdivision 4 Verrucomicrobia.</title>
        <authorList>
            <person name="Xi F."/>
        </authorList>
    </citation>
    <scope>NUCLEOTIDE SEQUENCE [LARGE SCALE GENOMIC DNA]</scope>
    <source>
        <strain evidence="2 3">CK1056</strain>
    </source>
</reference>
<comment type="caution">
    <text evidence="2">The sequence shown here is derived from an EMBL/GenBank/DDBJ whole genome shotgun (WGS) entry which is preliminary data.</text>
</comment>
<proteinExistence type="predicted"/>
<feature type="chain" id="PRO_5025496526" evidence="1">
    <location>
        <begin position="26"/>
        <end position="333"/>
    </location>
</feature>
<accession>A0A6B2LYN0</accession>